<keyword evidence="1" id="KW-0547">Nucleotide-binding</keyword>
<evidence type="ECO:0000256" key="2">
    <source>
        <dbReference type="SAM" id="MobiDB-lite"/>
    </source>
</evidence>
<evidence type="ECO:0000313" key="5">
    <source>
        <dbReference type="Proteomes" id="UP000011991"/>
    </source>
</evidence>
<feature type="region of interest" description="Disordered" evidence="2">
    <location>
        <begin position="405"/>
        <end position="445"/>
    </location>
</feature>
<keyword evidence="5" id="KW-1185">Reference proteome</keyword>
<evidence type="ECO:0000256" key="1">
    <source>
        <dbReference type="PROSITE-ProRule" id="PRU00409"/>
    </source>
</evidence>
<dbReference type="PATRIC" id="fig|1265738.3.peg.6650"/>
<dbReference type="Gene3D" id="3.30.1490.20">
    <property type="entry name" value="ATP-grasp fold, A domain"/>
    <property type="match status" value="1"/>
</dbReference>
<evidence type="ECO:0000313" key="4">
    <source>
        <dbReference type="EMBL" id="EMI16413.1"/>
    </source>
</evidence>
<sequence length="445" mass="49850">MKGRILVSDACRGAAVATIRSLDRNGYEVIAADADPRSPGLASRHAKHRVVYACPRSNPQQFIEDILAAVDRYQIDMIVPVTEQVVLPLEAYRARVEQVCRVPWAPEDAMNTVRNKNLTFQLAEKLNVPYPRTQLVDSIDEALLHCRSFGWPLVLKPSSSHTLSEDKPVQVWSVDYAHDEDDLRKKMKQFEGHCSVLLQEYFPGAGVGVEVLAHEGQVIRAFQHRRLREVPLTGGASSLRRSDPLDPALYDQTREMIKTLNWTGLAMAEFKLNDRGESRLMEINGRIWGSLPIAIAAGVDFPTLLCELTLNGPPDKSLPTNLDYRTFVHVQNFQKELSWIIRVLRGAPKHPVMKMPKRSAAIGAMIDLLRPSYRFDILSLRDPMPGIRIMTNLVRSACQAILGPLQRRKQSGRDPGYARTPIASEKLSNQEPLAGAESLEEAQAK</sequence>
<dbReference type="GO" id="GO:0046872">
    <property type="term" value="F:metal ion binding"/>
    <property type="evidence" value="ECO:0007669"/>
    <property type="project" value="InterPro"/>
</dbReference>
<dbReference type="InterPro" id="IPR013815">
    <property type="entry name" value="ATP_grasp_subdomain_1"/>
</dbReference>
<keyword evidence="1" id="KW-0067">ATP-binding</keyword>
<dbReference type="InterPro" id="IPR011761">
    <property type="entry name" value="ATP-grasp"/>
</dbReference>
<dbReference type="GO" id="GO:0005524">
    <property type="term" value="F:ATP binding"/>
    <property type="evidence" value="ECO:0007669"/>
    <property type="project" value="UniProtKB-UniRule"/>
</dbReference>
<dbReference type="RefSeq" id="WP_008706743.1">
    <property type="nucleotide sequence ID" value="NZ_ANOG01000961.1"/>
</dbReference>
<dbReference type="AlphaFoldDB" id="M5RA89"/>
<dbReference type="SUPFAM" id="SSF56059">
    <property type="entry name" value="Glutathione synthetase ATP-binding domain-like"/>
    <property type="match status" value="1"/>
</dbReference>
<accession>M5RA89</accession>
<reference evidence="4 5" key="1">
    <citation type="journal article" date="2013" name="Mar. Genomics">
        <title>Expression of sulfatases in Rhodopirellula baltica and the diversity of sulfatases in the genus Rhodopirellula.</title>
        <authorList>
            <person name="Wegner C.E."/>
            <person name="Richter-Heitmann T."/>
            <person name="Klindworth A."/>
            <person name="Klockow C."/>
            <person name="Richter M."/>
            <person name="Achstetter T."/>
            <person name="Glockner F.O."/>
            <person name="Harder J."/>
        </authorList>
    </citation>
    <scope>NUCLEOTIDE SEQUENCE [LARGE SCALE GENOMIC DNA]</scope>
    <source>
        <strain evidence="4 5">SM1</strain>
    </source>
</reference>
<dbReference type="OrthoDB" id="5420347at2"/>
<gene>
    <name evidence="4" type="ORF">RMSM_06656</name>
</gene>
<name>M5RA89_9BACT</name>
<organism evidence="4 5">
    <name type="scientific">Rhodopirellula maiorica SM1</name>
    <dbReference type="NCBI Taxonomy" id="1265738"/>
    <lineage>
        <taxon>Bacteria</taxon>
        <taxon>Pseudomonadati</taxon>
        <taxon>Planctomycetota</taxon>
        <taxon>Planctomycetia</taxon>
        <taxon>Pirellulales</taxon>
        <taxon>Pirellulaceae</taxon>
        <taxon>Novipirellula</taxon>
    </lineage>
</organism>
<dbReference type="EMBL" id="ANOG01000961">
    <property type="protein sequence ID" value="EMI16413.1"/>
    <property type="molecule type" value="Genomic_DNA"/>
</dbReference>
<dbReference type="Gene3D" id="3.30.470.20">
    <property type="entry name" value="ATP-grasp fold, B domain"/>
    <property type="match status" value="1"/>
</dbReference>
<evidence type="ECO:0000259" key="3">
    <source>
        <dbReference type="PROSITE" id="PS50975"/>
    </source>
</evidence>
<proteinExistence type="predicted"/>
<dbReference type="PROSITE" id="PS50975">
    <property type="entry name" value="ATP_GRASP"/>
    <property type="match status" value="1"/>
</dbReference>
<dbReference type="Gene3D" id="3.40.50.20">
    <property type="match status" value="1"/>
</dbReference>
<protein>
    <submittedName>
        <fullName evidence="4">ATP-grasp enzyme</fullName>
    </submittedName>
</protein>
<comment type="caution">
    <text evidence="4">The sequence shown here is derived from an EMBL/GenBank/DDBJ whole genome shotgun (WGS) entry which is preliminary data.</text>
</comment>
<feature type="domain" description="ATP-grasp" evidence="3">
    <location>
        <begin position="120"/>
        <end position="310"/>
    </location>
</feature>
<dbReference type="Proteomes" id="UP000011991">
    <property type="component" value="Unassembled WGS sequence"/>
</dbReference>
<dbReference type="Pfam" id="PF15632">
    <property type="entry name" value="ATPgrasp_Ter"/>
    <property type="match status" value="1"/>
</dbReference>